<organism evidence="1 2">
    <name type="scientific">Methylobacterium planeticum</name>
    <dbReference type="NCBI Taxonomy" id="2615211"/>
    <lineage>
        <taxon>Bacteria</taxon>
        <taxon>Pseudomonadati</taxon>
        <taxon>Pseudomonadota</taxon>
        <taxon>Alphaproteobacteria</taxon>
        <taxon>Hyphomicrobiales</taxon>
        <taxon>Methylobacteriaceae</taxon>
        <taxon>Methylobacterium</taxon>
    </lineage>
</organism>
<dbReference type="AlphaFoldDB" id="A0A6N6MGT7"/>
<dbReference type="EMBL" id="VZZJ01000039">
    <property type="protein sequence ID" value="KAB1069492.1"/>
    <property type="molecule type" value="Genomic_DNA"/>
</dbReference>
<accession>A0A6N6MGT7</accession>
<dbReference type="RefSeq" id="WP_150966656.1">
    <property type="nucleotide sequence ID" value="NZ_VZZJ01000039.1"/>
</dbReference>
<protein>
    <submittedName>
        <fullName evidence="1">DUF4188 domain-containing protein</fullName>
    </submittedName>
</protein>
<evidence type="ECO:0000313" key="2">
    <source>
        <dbReference type="Proteomes" id="UP000441523"/>
    </source>
</evidence>
<dbReference type="InterPro" id="IPR025444">
    <property type="entry name" value="Monooxy_af470"/>
</dbReference>
<evidence type="ECO:0000313" key="1">
    <source>
        <dbReference type="EMBL" id="KAB1069492.1"/>
    </source>
</evidence>
<comment type="caution">
    <text evidence="1">The sequence shown here is derived from an EMBL/GenBank/DDBJ whole genome shotgun (WGS) entry which is preliminary data.</text>
</comment>
<keyword evidence="2" id="KW-1185">Reference proteome</keyword>
<proteinExistence type="predicted"/>
<name>A0A6N6MGT7_9HYPH</name>
<gene>
    <name evidence="1" type="ORF">F6X51_25405</name>
</gene>
<dbReference type="Pfam" id="PF13826">
    <property type="entry name" value="Monooxy_af470-like"/>
    <property type="match status" value="1"/>
</dbReference>
<dbReference type="Proteomes" id="UP000441523">
    <property type="component" value="Unassembled WGS sequence"/>
</dbReference>
<sequence>MAAKRREIVPDFSGHPDLVVIYLGMRVRTWYGIKTLLGFGPRIDKVGAARPNGLLHYENNIIFSLRPLHVGMRWYWQDMESMVAWAKSEPHRQWWADFLRDTRGVGIWHETYHMRGGMEAIYNDVASPVGFAAFLPMQEARGSLTSRHKAHASSNIGDLPLENTPDVEVEAQASAS</sequence>
<reference evidence="1 2" key="1">
    <citation type="submission" date="2019-09" db="EMBL/GenBank/DDBJ databases">
        <title>YIM 132548 draft genome.</title>
        <authorList>
            <person name="Jiang L."/>
        </authorList>
    </citation>
    <scope>NUCLEOTIDE SEQUENCE [LARGE SCALE GENOMIC DNA]</scope>
    <source>
        <strain evidence="1 2">YIM 132548</strain>
    </source>
</reference>